<evidence type="ECO:0000313" key="2">
    <source>
        <dbReference type="EMBL" id="MFB9578043.1"/>
    </source>
</evidence>
<keyword evidence="3" id="KW-1185">Reference proteome</keyword>
<accession>A0ABV5RJS3</accession>
<reference evidence="2 3" key="1">
    <citation type="submission" date="2024-09" db="EMBL/GenBank/DDBJ databases">
        <authorList>
            <person name="Sun Q."/>
            <person name="Mori K."/>
        </authorList>
    </citation>
    <scope>NUCLEOTIDE SEQUENCE [LARGE SCALE GENOMIC DNA]</scope>
    <source>
        <strain evidence="2 3">JCM 3331</strain>
    </source>
</reference>
<proteinExistence type="predicted"/>
<comment type="caution">
    <text evidence="2">The sequence shown here is derived from an EMBL/GenBank/DDBJ whole genome shotgun (WGS) entry which is preliminary data.</text>
</comment>
<evidence type="ECO:0000313" key="3">
    <source>
        <dbReference type="Proteomes" id="UP001589710"/>
    </source>
</evidence>
<feature type="compositionally biased region" description="Basic and acidic residues" evidence="1">
    <location>
        <begin position="1"/>
        <end position="10"/>
    </location>
</feature>
<dbReference type="Proteomes" id="UP001589710">
    <property type="component" value="Unassembled WGS sequence"/>
</dbReference>
<organism evidence="2 3">
    <name type="scientific">Streptomyces yanii</name>
    <dbReference type="NCBI Taxonomy" id="78510"/>
    <lineage>
        <taxon>Bacteria</taxon>
        <taxon>Bacillati</taxon>
        <taxon>Actinomycetota</taxon>
        <taxon>Actinomycetes</taxon>
        <taxon>Kitasatosporales</taxon>
        <taxon>Streptomycetaceae</taxon>
        <taxon>Streptomyces</taxon>
    </lineage>
</organism>
<protein>
    <submittedName>
        <fullName evidence="2">5,10-methylene tetrahydromethanopterin reductase</fullName>
    </submittedName>
</protein>
<dbReference type="EMBL" id="JBHMCG010000161">
    <property type="protein sequence ID" value="MFB9578043.1"/>
    <property type="molecule type" value="Genomic_DNA"/>
</dbReference>
<gene>
    <name evidence="2" type="ORF">ACFFTL_38695</name>
</gene>
<feature type="compositionally biased region" description="Low complexity" evidence="1">
    <location>
        <begin position="22"/>
        <end position="39"/>
    </location>
</feature>
<feature type="region of interest" description="Disordered" evidence="1">
    <location>
        <begin position="1"/>
        <end position="39"/>
    </location>
</feature>
<name>A0ABV5RJS3_9ACTN</name>
<sequence length="39" mass="3975">VVPVLRKEFANGRPADVPNAPTHTARGTAAATTRGMTAA</sequence>
<feature type="non-terminal residue" evidence="2">
    <location>
        <position position="1"/>
    </location>
</feature>
<evidence type="ECO:0000256" key="1">
    <source>
        <dbReference type="SAM" id="MobiDB-lite"/>
    </source>
</evidence>